<dbReference type="InterPro" id="IPR009056">
    <property type="entry name" value="Cyt_c-like_dom"/>
</dbReference>
<keyword evidence="2" id="KW-0479">Metal-binding</keyword>
<keyword evidence="1" id="KW-0349">Heme</keyword>
<evidence type="ECO:0000256" key="1">
    <source>
        <dbReference type="ARBA" id="ARBA00022617"/>
    </source>
</evidence>
<dbReference type="Pfam" id="PF13442">
    <property type="entry name" value="Cytochrome_CBB3"/>
    <property type="match status" value="1"/>
</dbReference>
<gene>
    <name evidence="5" type="ORF">METZ01_LOCUS15793</name>
</gene>
<dbReference type="PANTHER" id="PTHR33546">
    <property type="entry name" value="LARGE, MULTIFUNCTIONAL SECRETED PROTEIN-RELATED"/>
    <property type="match status" value="1"/>
</dbReference>
<evidence type="ECO:0000259" key="4">
    <source>
        <dbReference type="PROSITE" id="PS51007"/>
    </source>
</evidence>
<dbReference type="EMBL" id="UINC01000899">
    <property type="protein sequence ID" value="SUZ62939.1"/>
    <property type="molecule type" value="Genomic_DNA"/>
</dbReference>
<feature type="domain" description="Cytochrome c" evidence="4">
    <location>
        <begin position="117"/>
        <end position="256"/>
    </location>
</feature>
<evidence type="ECO:0000313" key="5">
    <source>
        <dbReference type="EMBL" id="SUZ62939.1"/>
    </source>
</evidence>
<dbReference type="GO" id="GO:0009055">
    <property type="term" value="F:electron transfer activity"/>
    <property type="evidence" value="ECO:0007669"/>
    <property type="project" value="InterPro"/>
</dbReference>
<evidence type="ECO:0000256" key="3">
    <source>
        <dbReference type="ARBA" id="ARBA00023004"/>
    </source>
</evidence>
<evidence type="ECO:0000256" key="2">
    <source>
        <dbReference type="ARBA" id="ARBA00022723"/>
    </source>
</evidence>
<dbReference type="Pfam" id="PF00034">
    <property type="entry name" value="Cytochrom_C"/>
    <property type="match status" value="1"/>
</dbReference>
<dbReference type="PROSITE" id="PS51007">
    <property type="entry name" value="CYTC"/>
    <property type="match status" value="2"/>
</dbReference>
<dbReference type="AlphaFoldDB" id="A0A381P9P9"/>
<dbReference type="SUPFAM" id="SSF46626">
    <property type="entry name" value="Cytochrome c"/>
    <property type="match status" value="2"/>
</dbReference>
<dbReference type="GO" id="GO:0020037">
    <property type="term" value="F:heme binding"/>
    <property type="evidence" value="ECO:0007669"/>
    <property type="project" value="InterPro"/>
</dbReference>
<feature type="domain" description="Cytochrome c" evidence="4">
    <location>
        <begin position="30"/>
        <end position="108"/>
    </location>
</feature>
<proteinExistence type="predicted"/>
<dbReference type="Gene3D" id="1.10.760.10">
    <property type="entry name" value="Cytochrome c-like domain"/>
    <property type="match status" value="2"/>
</dbReference>
<organism evidence="5">
    <name type="scientific">marine metagenome</name>
    <dbReference type="NCBI Taxonomy" id="408172"/>
    <lineage>
        <taxon>unclassified sequences</taxon>
        <taxon>metagenomes</taxon>
        <taxon>ecological metagenomes</taxon>
    </lineage>
</organism>
<name>A0A381P9P9_9ZZZZ</name>
<reference evidence="5" key="1">
    <citation type="submission" date="2018-05" db="EMBL/GenBank/DDBJ databases">
        <authorList>
            <person name="Lanie J.A."/>
            <person name="Ng W.-L."/>
            <person name="Kazmierczak K.M."/>
            <person name="Andrzejewski T.M."/>
            <person name="Davidsen T.M."/>
            <person name="Wayne K.J."/>
            <person name="Tettelin H."/>
            <person name="Glass J.I."/>
            <person name="Rusch D."/>
            <person name="Podicherti R."/>
            <person name="Tsui H.-C.T."/>
            <person name="Winkler M.E."/>
        </authorList>
    </citation>
    <scope>NUCLEOTIDE SEQUENCE</scope>
</reference>
<dbReference type="GO" id="GO:0046872">
    <property type="term" value="F:metal ion binding"/>
    <property type="evidence" value="ECO:0007669"/>
    <property type="project" value="UniProtKB-KW"/>
</dbReference>
<keyword evidence="3" id="KW-0408">Iron</keyword>
<protein>
    <recommendedName>
        <fullName evidence="4">Cytochrome c domain-containing protein</fullName>
    </recommendedName>
</protein>
<sequence length="259" mass="29050">MMIRLSLIFLLNIIPFAFSEEIPIEFLNQMSIDSGNKLFRLHCARCHGISGEGGEGSNLASTSLRYAKDDLVFFEIIREGLPGTGMPGIRALTDDQRWKITSYVRSLNQISDVKMPGNPILGREIYNKAACSACHIISGDGIGFGPELTTIGNQRGLDYLRESIELPSIAQPTIGGRANYLTVRIKSNNTILEGIRLNEDTFSILIRDLSGKIHSFQKREVQNIEKIFSHSLMPNYMITLSKKDRYDLISYLMSLRSEV</sequence>
<accession>A0A381P9P9</accession>
<dbReference type="InterPro" id="IPR036909">
    <property type="entry name" value="Cyt_c-like_dom_sf"/>
</dbReference>
<dbReference type="PANTHER" id="PTHR33546:SF1">
    <property type="entry name" value="LARGE, MULTIFUNCTIONAL SECRETED PROTEIN"/>
    <property type="match status" value="1"/>
</dbReference>